<dbReference type="AlphaFoldDB" id="A0A1E3A4A1"/>
<comment type="caution">
    <text evidence="1">The sequence shown here is derived from an EMBL/GenBank/DDBJ whole genome shotgun (WGS) entry which is preliminary data.</text>
</comment>
<protein>
    <submittedName>
        <fullName evidence="1">Uncharacterized protein</fullName>
    </submittedName>
</protein>
<dbReference type="RefSeq" id="WP_069153740.1">
    <property type="nucleotide sequence ID" value="NZ_MCGH01000003.1"/>
</dbReference>
<dbReference type="Proteomes" id="UP000094067">
    <property type="component" value="Unassembled WGS sequence"/>
</dbReference>
<accession>A0A1E3A4A1</accession>
<reference evidence="1 2" key="1">
    <citation type="submission" date="2016-07" db="EMBL/GenBank/DDBJ databases">
        <title>Characterization of isolates of Eisenbergiella tayi derived from blood cultures, using whole genome sequencing.</title>
        <authorList>
            <person name="Burdz T."/>
            <person name="Wiebe D."/>
            <person name="Huynh C."/>
            <person name="Bernard K."/>
        </authorList>
    </citation>
    <scope>NUCLEOTIDE SEQUENCE [LARGE SCALE GENOMIC DNA]</scope>
    <source>
        <strain evidence="1 2">NML 110608</strain>
    </source>
</reference>
<organism evidence="1 2">
    <name type="scientific">Eisenbergiella tayi</name>
    <dbReference type="NCBI Taxonomy" id="1432052"/>
    <lineage>
        <taxon>Bacteria</taxon>
        <taxon>Bacillati</taxon>
        <taxon>Bacillota</taxon>
        <taxon>Clostridia</taxon>
        <taxon>Lachnospirales</taxon>
        <taxon>Lachnospiraceae</taxon>
        <taxon>Eisenbergiella</taxon>
    </lineage>
</organism>
<evidence type="ECO:0000313" key="1">
    <source>
        <dbReference type="EMBL" id="ODM03211.1"/>
    </source>
</evidence>
<name>A0A1E3A4A1_9FIRM</name>
<sequence>MFYAKKTYDNAPEFLKSERYQNISCTVSDTGVTADEYGKKFVLAGTLLDAAGKAVKITRSGSADAYTYALSADPAGILFDTIEVTHGPQPGALMIDGSVNTERLQGNYVAESVQQLVAKMPFIKFFVDGQLQIKEG</sequence>
<dbReference type="EMBL" id="MCGH01000003">
    <property type="protein sequence ID" value="ODM03211.1"/>
    <property type="molecule type" value="Genomic_DNA"/>
</dbReference>
<proteinExistence type="predicted"/>
<gene>
    <name evidence="1" type="ORF">BEI61_04005</name>
</gene>
<evidence type="ECO:0000313" key="2">
    <source>
        <dbReference type="Proteomes" id="UP000094067"/>
    </source>
</evidence>